<gene>
    <name evidence="1" type="ORF">F441_22927</name>
</gene>
<reference evidence="1 2" key="1">
    <citation type="submission" date="2013-11" db="EMBL/GenBank/DDBJ databases">
        <title>The Genome Sequence of Phytophthora parasitica CJ01A1.</title>
        <authorList>
            <consortium name="The Broad Institute Genomics Platform"/>
            <person name="Russ C."/>
            <person name="Tyler B."/>
            <person name="Panabieres F."/>
            <person name="Shan W."/>
            <person name="Tripathy S."/>
            <person name="Grunwald N."/>
            <person name="Machado M."/>
            <person name="Johnson C.S."/>
            <person name="Walker B."/>
            <person name="Young S.K."/>
            <person name="Zeng Q."/>
            <person name="Gargeya S."/>
            <person name="Fitzgerald M."/>
            <person name="Haas B."/>
            <person name="Abouelleil A."/>
            <person name="Allen A.W."/>
            <person name="Alvarado L."/>
            <person name="Arachchi H.M."/>
            <person name="Berlin A.M."/>
            <person name="Chapman S.B."/>
            <person name="Gainer-Dewar J."/>
            <person name="Goldberg J."/>
            <person name="Griggs A."/>
            <person name="Gujja S."/>
            <person name="Hansen M."/>
            <person name="Howarth C."/>
            <person name="Imamovic A."/>
            <person name="Ireland A."/>
            <person name="Larimer J."/>
            <person name="McCowan C."/>
            <person name="Murphy C."/>
            <person name="Pearson M."/>
            <person name="Poon T.W."/>
            <person name="Priest M."/>
            <person name="Roberts A."/>
            <person name="Saif S."/>
            <person name="Shea T."/>
            <person name="Sisk P."/>
            <person name="Sykes S."/>
            <person name="Wortman J."/>
            <person name="Nusbaum C."/>
            <person name="Birren B."/>
        </authorList>
    </citation>
    <scope>NUCLEOTIDE SEQUENCE [LARGE SCALE GENOMIC DNA]</scope>
    <source>
        <strain evidence="1 2">CJ01A1</strain>
    </source>
</reference>
<evidence type="ECO:0000313" key="2">
    <source>
        <dbReference type="Proteomes" id="UP000018958"/>
    </source>
</evidence>
<name>W2VPR2_PHYNI</name>
<evidence type="ECO:0000313" key="1">
    <source>
        <dbReference type="EMBL" id="ETO99657.1"/>
    </source>
</evidence>
<sequence length="58" mass="6198">MCHNEASSVTAQVCGGTSCGRTAKVCGHSAFTRLLKLRQSLEEANVTTWQDLMDPSGI</sequence>
<dbReference type="Proteomes" id="UP000018958">
    <property type="component" value="Unassembled WGS sequence"/>
</dbReference>
<dbReference type="AlphaFoldDB" id="W2VPR2"/>
<protein>
    <submittedName>
        <fullName evidence="1">Uncharacterized protein</fullName>
    </submittedName>
</protein>
<dbReference type="EMBL" id="ANIX01005260">
    <property type="protein sequence ID" value="ETO99657.1"/>
    <property type="molecule type" value="Genomic_DNA"/>
</dbReference>
<organism evidence="1 2">
    <name type="scientific">Phytophthora nicotianae CJ01A1</name>
    <dbReference type="NCBI Taxonomy" id="1317063"/>
    <lineage>
        <taxon>Eukaryota</taxon>
        <taxon>Sar</taxon>
        <taxon>Stramenopiles</taxon>
        <taxon>Oomycota</taxon>
        <taxon>Peronosporomycetes</taxon>
        <taxon>Peronosporales</taxon>
        <taxon>Peronosporaceae</taxon>
        <taxon>Phytophthora</taxon>
    </lineage>
</organism>
<accession>W2VPR2</accession>
<proteinExistence type="predicted"/>
<comment type="caution">
    <text evidence="1">The sequence shown here is derived from an EMBL/GenBank/DDBJ whole genome shotgun (WGS) entry which is preliminary data.</text>
</comment>